<keyword evidence="2" id="KW-1185">Reference proteome</keyword>
<accession>A0A0Q9X3M9</accession>
<dbReference type="InterPro" id="IPR038606">
    <property type="entry name" value="To_sf"/>
</dbReference>
<dbReference type="InterPro" id="IPR010562">
    <property type="entry name" value="Haemolymph_juvenile_hormone-bd"/>
</dbReference>
<dbReference type="PANTHER" id="PTHR11008:SF32">
    <property type="entry name" value="CIRCADIAN CLOCK-CONTROLLED PROTEIN DAYWAKE-RELATED"/>
    <property type="match status" value="1"/>
</dbReference>
<dbReference type="GO" id="GO:0005615">
    <property type="term" value="C:extracellular space"/>
    <property type="evidence" value="ECO:0007669"/>
    <property type="project" value="TreeGrafter"/>
</dbReference>
<dbReference type="AlphaFoldDB" id="A0A0Q9X3M9"/>
<dbReference type="PANTHER" id="PTHR11008">
    <property type="entry name" value="PROTEIN TAKEOUT-LIKE PROTEIN"/>
    <property type="match status" value="1"/>
</dbReference>
<proteinExistence type="predicted"/>
<dbReference type="EMBL" id="CH964272">
    <property type="protein sequence ID" value="KRG00132.1"/>
    <property type="molecule type" value="Genomic_DNA"/>
</dbReference>
<name>A0A0Q9X3M9_DROWI</name>
<dbReference type="FunCoup" id="A0A0Q9X3M9">
    <property type="interactions" value="79"/>
</dbReference>
<protein>
    <submittedName>
        <fullName evidence="1">Uncharacterized protein</fullName>
    </submittedName>
</protein>
<reference evidence="1 2" key="1">
    <citation type="journal article" date="2007" name="Nature">
        <title>Evolution of genes and genomes on the Drosophila phylogeny.</title>
        <authorList>
            <consortium name="Drosophila 12 Genomes Consortium"/>
            <person name="Clark A.G."/>
            <person name="Eisen M.B."/>
            <person name="Smith D.R."/>
            <person name="Bergman C.M."/>
            <person name="Oliver B."/>
            <person name="Markow T.A."/>
            <person name="Kaufman T.C."/>
            <person name="Kellis M."/>
            <person name="Gelbart W."/>
            <person name="Iyer V.N."/>
            <person name="Pollard D.A."/>
            <person name="Sackton T.B."/>
            <person name="Larracuente A.M."/>
            <person name="Singh N.D."/>
            <person name="Abad J.P."/>
            <person name="Abt D.N."/>
            <person name="Adryan B."/>
            <person name="Aguade M."/>
            <person name="Akashi H."/>
            <person name="Anderson W.W."/>
            <person name="Aquadro C.F."/>
            <person name="Ardell D.H."/>
            <person name="Arguello R."/>
            <person name="Artieri C.G."/>
            <person name="Barbash D.A."/>
            <person name="Barker D."/>
            <person name="Barsanti P."/>
            <person name="Batterham P."/>
            <person name="Batzoglou S."/>
            <person name="Begun D."/>
            <person name="Bhutkar A."/>
            <person name="Blanco E."/>
            <person name="Bosak S.A."/>
            <person name="Bradley R.K."/>
            <person name="Brand A.D."/>
            <person name="Brent M.R."/>
            <person name="Brooks A.N."/>
            <person name="Brown R.H."/>
            <person name="Butlin R.K."/>
            <person name="Caggese C."/>
            <person name="Calvi B.R."/>
            <person name="Bernardo de Carvalho A."/>
            <person name="Caspi A."/>
            <person name="Castrezana S."/>
            <person name="Celniker S.E."/>
            <person name="Chang J.L."/>
            <person name="Chapple C."/>
            <person name="Chatterji S."/>
            <person name="Chinwalla A."/>
            <person name="Civetta A."/>
            <person name="Clifton S.W."/>
            <person name="Comeron J.M."/>
            <person name="Costello J.C."/>
            <person name="Coyne J.A."/>
            <person name="Daub J."/>
            <person name="David R.G."/>
            <person name="Delcher A.L."/>
            <person name="Delehaunty K."/>
            <person name="Do C.B."/>
            <person name="Ebling H."/>
            <person name="Edwards K."/>
            <person name="Eickbush T."/>
            <person name="Evans J.D."/>
            <person name="Filipski A."/>
            <person name="Findeiss S."/>
            <person name="Freyhult E."/>
            <person name="Fulton L."/>
            <person name="Fulton R."/>
            <person name="Garcia A.C."/>
            <person name="Gardiner A."/>
            <person name="Garfield D.A."/>
            <person name="Garvin B.E."/>
            <person name="Gibson G."/>
            <person name="Gilbert D."/>
            <person name="Gnerre S."/>
            <person name="Godfrey J."/>
            <person name="Good R."/>
            <person name="Gotea V."/>
            <person name="Gravely B."/>
            <person name="Greenberg A.J."/>
            <person name="Griffiths-Jones S."/>
            <person name="Gross S."/>
            <person name="Guigo R."/>
            <person name="Gustafson E.A."/>
            <person name="Haerty W."/>
            <person name="Hahn M.W."/>
            <person name="Halligan D.L."/>
            <person name="Halpern A.L."/>
            <person name="Halter G.M."/>
            <person name="Han M.V."/>
            <person name="Heger A."/>
            <person name="Hillier L."/>
            <person name="Hinrichs A.S."/>
            <person name="Holmes I."/>
            <person name="Hoskins R.A."/>
            <person name="Hubisz M.J."/>
            <person name="Hultmark D."/>
            <person name="Huntley M.A."/>
            <person name="Jaffe D.B."/>
            <person name="Jagadeeshan S."/>
            <person name="Jeck W.R."/>
            <person name="Johnson J."/>
            <person name="Jones C.D."/>
            <person name="Jordan W.C."/>
            <person name="Karpen G.H."/>
            <person name="Kataoka E."/>
            <person name="Keightley P.D."/>
            <person name="Kheradpour P."/>
            <person name="Kirkness E.F."/>
            <person name="Koerich L.B."/>
            <person name="Kristiansen K."/>
            <person name="Kudrna D."/>
            <person name="Kulathinal R.J."/>
            <person name="Kumar S."/>
            <person name="Kwok R."/>
            <person name="Lander E."/>
            <person name="Langley C.H."/>
            <person name="Lapoint R."/>
            <person name="Lazzaro B.P."/>
            <person name="Lee S.J."/>
            <person name="Levesque L."/>
            <person name="Li R."/>
            <person name="Lin C.F."/>
            <person name="Lin M.F."/>
            <person name="Lindblad-Toh K."/>
            <person name="Llopart A."/>
            <person name="Long M."/>
            <person name="Low L."/>
            <person name="Lozovsky E."/>
            <person name="Lu J."/>
            <person name="Luo M."/>
            <person name="Machado C.A."/>
            <person name="Makalowski W."/>
            <person name="Marzo M."/>
            <person name="Matsuda M."/>
            <person name="Matzkin L."/>
            <person name="McAllister B."/>
            <person name="McBride C.S."/>
            <person name="McKernan B."/>
            <person name="McKernan K."/>
            <person name="Mendez-Lago M."/>
            <person name="Minx P."/>
            <person name="Mollenhauer M.U."/>
            <person name="Montooth K."/>
            <person name="Mount S.M."/>
            <person name="Mu X."/>
            <person name="Myers E."/>
            <person name="Negre B."/>
            <person name="Newfeld S."/>
            <person name="Nielsen R."/>
            <person name="Noor M.A."/>
            <person name="O'Grady P."/>
            <person name="Pachter L."/>
            <person name="Papaceit M."/>
            <person name="Parisi M.J."/>
            <person name="Parisi M."/>
            <person name="Parts L."/>
            <person name="Pedersen J.S."/>
            <person name="Pesole G."/>
            <person name="Phillippy A.M."/>
            <person name="Ponting C.P."/>
            <person name="Pop M."/>
            <person name="Porcelli D."/>
            <person name="Powell J.R."/>
            <person name="Prohaska S."/>
            <person name="Pruitt K."/>
            <person name="Puig M."/>
            <person name="Quesneville H."/>
            <person name="Ram K.R."/>
            <person name="Rand D."/>
            <person name="Rasmussen M.D."/>
            <person name="Reed L.K."/>
            <person name="Reenan R."/>
            <person name="Reily A."/>
            <person name="Remington K.A."/>
            <person name="Rieger T.T."/>
            <person name="Ritchie M.G."/>
            <person name="Robin C."/>
            <person name="Rogers Y.H."/>
            <person name="Rohde C."/>
            <person name="Rozas J."/>
            <person name="Rubenfield M.J."/>
            <person name="Ruiz A."/>
            <person name="Russo S."/>
            <person name="Salzberg S.L."/>
            <person name="Sanchez-Gracia A."/>
            <person name="Saranga D.J."/>
            <person name="Sato H."/>
            <person name="Schaeffer S.W."/>
            <person name="Schatz M.C."/>
            <person name="Schlenke T."/>
            <person name="Schwartz R."/>
            <person name="Segarra C."/>
            <person name="Singh R.S."/>
            <person name="Sirot L."/>
            <person name="Sirota M."/>
            <person name="Sisneros N.B."/>
            <person name="Smith C.D."/>
            <person name="Smith T.F."/>
            <person name="Spieth J."/>
            <person name="Stage D.E."/>
            <person name="Stark A."/>
            <person name="Stephan W."/>
            <person name="Strausberg R.L."/>
            <person name="Strempel S."/>
            <person name="Sturgill D."/>
            <person name="Sutton G."/>
            <person name="Sutton G.G."/>
            <person name="Tao W."/>
            <person name="Teichmann S."/>
            <person name="Tobari Y.N."/>
            <person name="Tomimura Y."/>
            <person name="Tsolas J.M."/>
            <person name="Valente V.L."/>
            <person name="Venter E."/>
            <person name="Venter J.C."/>
            <person name="Vicario S."/>
            <person name="Vieira F.G."/>
            <person name="Vilella A.J."/>
            <person name="Villasante A."/>
            <person name="Walenz B."/>
            <person name="Wang J."/>
            <person name="Wasserman M."/>
            <person name="Watts T."/>
            <person name="Wilson D."/>
            <person name="Wilson R.K."/>
            <person name="Wing R.A."/>
            <person name="Wolfner M.F."/>
            <person name="Wong A."/>
            <person name="Wong G.K."/>
            <person name="Wu C.I."/>
            <person name="Wu G."/>
            <person name="Yamamoto D."/>
            <person name="Yang H.P."/>
            <person name="Yang S.P."/>
            <person name="Yorke J.A."/>
            <person name="Yoshida K."/>
            <person name="Zdobnov E."/>
            <person name="Zhang P."/>
            <person name="Zhang Y."/>
            <person name="Zimin A.V."/>
            <person name="Baldwin J."/>
            <person name="Abdouelleil A."/>
            <person name="Abdulkadir J."/>
            <person name="Abebe A."/>
            <person name="Abera B."/>
            <person name="Abreu J."/>
            <person name="Acer S.C."/>
            <person name="Aftuck L."/>
            <person name="Alexander A."/>
            <person name="An P."/>
            <person name="Anderson E."/>
            <person name="Anderson S."/>
            <person name="Arachi H."/>
            <person name="Azer M."/>
            <person name="Bachantsang P."/>
            <person name="Barry A."/>
            <person name="Bayul T."/>
            <person name="Berlin A."/>
            <person name="Bessette D."/>
            <person name="Bloom T."/>
            <person name="Blye J."/>
            <person name="Boguslavskiy L."/>
            <person name="Bonnet C."/>
            <person name="Boukhgalter B."/>
            <person name="Bourzgui I."/>
            <person name="Brown A."/>
            <person name="Cahill P."/>
            <person name="Channer S."/>
            <person name="Cheshatsang Y."/>
            <person name="Chuda L."/>
            <person name="Citroen M."/>
            <person name="Collymore A."/>
            <person name="Cooke P."/>
            <person name="Costello M."/>
            <person name="D'Aco K."/>
            <person name="Daza R."/>
            <person name="De Haan G."/>
            <person name="DeGray S."/>
            <person name="DeMaso C."/>
            <person name="Dhargay N."/>
            <person name="Dooley K."/>
            <person name="Dooley E."/>
            <person name="Doricent M."/>
            <person name="Dorje P."/>
            <person name="Dorjee K."/>
            <person name="Dupes A."/>
            <person name="Elong R."/>
            <person name="Falk J."/>
            <person name="Farina A."/>
            <person name="Faro S."/>
            <person name="Ferguson D."/>
            <person name="Fisher S."/>
            <person name="Foley C.D."/>
            <person name="Franke A."/>
            <person name="Friedrich D."/>
            <person name="Gadbois L."/>
            <person name="Gearin G."/>
            <person name="Gearin C.R."/>
            <person name="Giannoukos G."/>
            <person name="Goode T."/>
            <person name="Graham J."/>
            <person name="Grandbois E."/>
            <person name="Grewal S."/>
            <person name="Gyaltsen K."/>
            <person name="Hafez N."/>
            <person name="Hagos B."/>
            <person name="Hall J."/>
            <person name="Henson C."/>
            <person name="Hollinger A."/>
            <person name="Honan T."/>
            <person name="Huard M.D."/>
            <person name="Hughes L."/>
            <person name="Hurhula B."/>
            <person name="Husby M.E."/>
            <person name="Kamat A."/>
            <person name="Kanga B."/>
            <person name="Kashin S."/>
            <person name="Khazanovich D."/>
            <person name="Kisner P."/>
            <person name="Lance K."/>
            <person name="Lara M."/>
            <person name="Lee W."/>
            <person name="Lennon N."/>
            <person name="Letendre F."/>
            <person name="LeVine R."/>
            <person name="Lipovsky A."/>
            <person name="Liu X."/>
            <person name="Liu J."/>
            <person name="Liu S."/>
            <person name="Lokyitsang T."/>
            <person name="Lokyitsang Y."/>
            <person name="Lubonja R."/>
            <person name="Lui A."/>
            <person name="MacDonald P."/>
            <person name="Magnisalis V."/>
            <person name="Maru K."/>
            <person name="Matthews C."/>
            <person name="McCusker W."/>
            <person name="McDonough S."/>
            <person name="Mehta T."/>
            <person name="Meldrim J."/>
            <person name="Meneus L."/>
            <person name="Mihai O."/>
            <person name="Mihalev A."/>
            <person name="Mihova T."/>
            <person name="Mittelman R."/>
            <person name="Mlenga V."/>
            <person name="Montmayeur A."/>
            <person name="Mulrain L."/>
            <person name="Navidi A."/>
            <person name="Naylor J."/>
            <person name="Negash T."/>
            <person name="Nguyen T."/>
            <person name="Nguyen N."/>
            <person name="Nicol R."/>
            <person name="Norbu C."/>
            <person name="Norbu N."/>
            <person name="Novod N."/>
            <person name="O'Neill B."/>
            <person name="Osman S."/>
            <person name="Markiewicz E."/>
            <person name="Oyono O.L."/>
            <person name="Patti C."/>
            <person name="Phunkhang P."/>
            <person name="Pierre F."/>
            <person name="Priest M."/>
            <person name="Raghuraman S."/>
            <person name="Rege F."/>
            <person name="Reyes R."/>
            <person name="Rise C."/>
            <person name="Rogov P."/>
            <person name="Ross K."/>
            <person name="Ryan E."/>
            <person name="Settipalli S."/>
            <person name="Shea T."/>
            <person name="Sherpa N."/>
            <person name="Shi L."/>
            <person name="Shih D."/>
            <person name="Sparrow T."/>
            <person name="Spaulding J."/>
            <person name="Stalker J."/>
            <person name="Stange-Thomann N."/>
            <person name="Stavropoulos S."/>
            <person name="Stone C."/>
            <person name="Strader C."/>
            <person name="Tesfaye S."/>
            <person name="Thomson T."/>
            <person name="Thoulutsang Y."/>
            <person name="Thoulutsang D."/>
            <person name="Topham K."/>
            <person name="Topping I."/>
            <person name="Tsamla T."/>
            <person name="Vassiliev H."/>
            <person name="Vo A."/>
            <person name="Wangchuk T."/>
            <person name="Wangdi T."/>
            <person name="Weiand M."/>
            <person name="Wilkinson J."/>
            <person name="Wilson A."/>
            <person name="Yadav S."/>
            <person name="Young G."/>
            <person name="Yu Q."/>
            <person name="Zembek L."/>
            <person name="Zhong D."/>
            <person name="Zimmer A."/>
            <person name="Zwirko Z."/>
            <person name="Jaffe D.B."/>
            <person name="Alvarez P."/>
            <person name="Brockman W."/>
            <person name="Butler J."/>
            <person name="Chin C."/>
            <person name="Gnerre S."/>
            <person name="Grabherr M."/>
            <person name="Kleber M."/>
            <person name="Mauceli E."/>
            <person name="MacCallum I."/>
        </authorList>
    </citation>
    <scope>NUCLEOTIDE SEQUENCE [LARGE SCALE GENOMIC DNA]</scope>
    <source>
        <strain evidence="2">Tucson 14030-0811.24</strain>
    </source>
</reference>
<dbReference type="Proteomes" id="UP000007798">
    <property type="component" value="Unassembled WGS sequence"/>
</dbReference>
<dbReference type="InParanoid" id="A0A0Q9X3M9"/>
<dbReference type="KEGG" id="dwi:26529096"/>
<evidence type="ECO:0000313" key="1">
    <source>
        <dbReference type="EMBL" id="KRG00132.1"/>
    </source>
</evidence>
<dbReference type="Gene3D" id="3.15.10.30">
    <property type="entry name" value="Haemolymph juvenile hormone binding protein"/>
    <property type="match status" value="1"/>
</dbReference>
<gene>
    <name evidence="1" type="primary">Dwil\GK27094</name>
    <name evidence="1" type="ORF">Dwil_GK27094</name>
</gene>
<sequence>MNKLNTMALIFIAAKNIEKCHFGDTICLIRTMNSIIHHYPKGISEIGLPPLDVTHFNLVSVLNTTTKGPIWLNFHLRDNINKGFNNATIIHVDGFDQDPTKKQIEIKARIPRILHEANYDMEGKFLLFKANSTGKLTSDFQNFELTLIVKVFVEYRQDKRFLKIYSLVPNVKIDR</sequence>
<organism evidence="1 2">
    <name type="scientific">Drosophila willistoni</name>
    <name type="common">Fruit fly</name>
    <dbReference type="NCBI Taxonomy" id="7260"/>
    <lineage>
        <taxon>Eukaryota</taxon>
        <taxon>Metazoa</taxon>
        <taxon>Ecdysozoa</taxon>
        <taxon>Arthropoda</taxon>
        <taxon>Hexapoda</taxon>
        <taxon>Insecta</taxon>
        <taxon>Pterygota</taxon>
        <taxon>Neoptera</taxon>
        <taxon>Endopterygota</taxon>
        <taxon>Diptera</taxon>
        <taxon>Brachycera</taxon>
        <taxon>Muscomorpha</taxon>
        <taxon>Ephydroidea</taxon>
        <taxon>Drosophilidae</taxon>
        <taxon>Drosophila</taxon>
        <taxon>Sophophora</taxon>
    </lineage>
</organism>
<dbReference type="Pfam" id="PF06585">
    <property type="entry name" value="JHBP"/>
    <property type="match status" value="1"/>
</dbReference>
<evidence type="ECO:0000313" key="2">
    <source>
        <dbReference type="Proteomes" id="UP000007798"/>
    </source>
</evidence>
<dbReference type="OrthoDB" id="8190514at2759"/>
<dbReference type="SMART" id="SM00700">
    <property type="entry name" value="JHBP"/>
    <property type="match status" value="1"/>
</dbReference>